<reference evidence="1" key="1">
    <citation type="submission" date="2018-06" db="EMBL/GenBank/DDBJ databases">
        <authorList>
            <person name="Zhirakovskaya E."/>
        </authorList>
    </citation>
    <scope>NUCLEOTIDE SEQUENCE</scope>
</reference>
<dbReference type="AlphaFoldDB" id="A0A3B0XMD3"/>
<protein>
    <submittedName>
        <fullName evidence="1">Uncharacterized protein</fullName>
    </submittedName>
</protein>
<gene>
    <name evidence="1" type="ORF">MNBD_GAMMA11-335</name>
</gene>
<evidence type="ECO:0000313" key="1">
    <source>
        <dbReference type="EMBL" id="VAW65273.1"/>
    </source>
</evidence>
<sequence length="273" mass="30378">MTRFTTTTNHSTAIKEIQLPRNSNKRIHLVGIKARVSTDITLSSSDNITATIKKSPFNGPKGIWIVDIKGKKTGTLTLEAKYDNKSVASVDITVFNKVLITLAQPATAEGLLTRLFLAESINPGKTGVYNAENSKKSMLWMRKVIENRLSHKTPHIFSVPKKNKKDSYTIFDIVKAKNQFHGFEKYPDLDSAIKRNISAFISNANNYNHSLRKQYADFIANAKNAASANALKNFNDPGSDKLFGWRTKGSSAPGGQFKVYQDLAGQTFYQLND</sequence>
<accession>A0A3B0XMD3</accession>
<proteinExistence type="predicted"/>
<organism evidence="1">
    <name type="scientific">hydrothermal vent metagenome</name>
    <dbReference type="NCBI Taxonomy" id="652676"/>
    <lineage>
        <taxon>unclassified sequences</taxon>
        <taxon>metagenomes</taxon>
        <taxon>ecological metagenomes</taxon>
    </lineage>
</organism>
<name>A0A3B0XMD3_9ZZZZ</name>
<dbReference type="EMBL" id="UOFG01000247">
    <property type="protein sequence ID" value="VAW65273.1"/>
    <property type="molecule type" value="Genomic_DNA"/>
</dbReference>